<evidence type="ECO:0000313" key="1">
    <source>
        <dbReference type="EMBL" id="KAG4418849.1"/>
    </source>
</evidence>
<protein>
    <submittedName>
        <fullName evidence="1">Uncharacterized protein</fullName>
    </submittedName>
</protein>
<dbReference type="AlphaFoldDB" id="A0A8H7TC38"/>
<organism evidence="1 2">
    <name type="scientific">Cadophora malorum</name>
    <dbReference type="NCBI Taxonomy" id="108018"/>
    <lineage>
        <taxon>Eukaryota</taxon>
        <taxon>Fungi</taxon>
        <taxon>Dikarya</taxon>
        <taxon>Ascomycota</taxon>
        <taxon>Pezizomycotina</taxon>
        <taxon>Leotiomycetes</taxon>
        <taxon>Helotiales</taxon>
        <taxon>Ploettnerulaceae</taxon>
        <taxon>Cadophora</taxon>
    </lineage>
</organism>
<name>A0A8H7TC38_9HELO</name>
<keyword evidence="2" id="KW-1185">Reference proteome</keyword>
<gene>
    <name evidence="1" type="ORF">IFR04_008054</name>
</gene>
<reference evidence="1" key="1">
    <citation type="submission" date="2021-02" db="EMBL/GenBank/DDBJ databases">
        <title>Genome sequence Cadophora malorum strain M34.</title>
        <authorList>
            <person name="Stefanovic E."/>
            <person name="Vu D."/>
            <person name="Scully C."/>
            <person name="Dijksterhuis J."/>
            <person name="Roader J."/>
            <person name="Houbraken J."/>
        </authorList>
    </citation>
    <scope>NUCLEOTIDE SEQUENCE</scope>
    <source>
        <strain evidence="1">M34</strain>
    </source>
</reference>
<accession>A0A8H7TC38</accession>
<evidence type="ECO:0000313" key="2">
    <source>
        <dbReference type="Proteomes" id="UP000664132"/>
    </source>
</evidence>
<proteinExistence type="predicted"/>
<dbReference type="Proteomes" id="UP000664132">
    <property type="component" value="Unassembled WGS sequence"/>
</dbReference>
<sequence>MSGMSPMVMAPVMMYTPPPAQDSPRWMHNFYTLTRKGDREEVHLKSALALFPCLLHGSDNL</sequence>
<dbReference type="EMBL" id="JAFJYH010000119">
    <property type="protein sequence ID" value="KAG4418849.1"/>
    <property type="molecule type" value="Genomic_DNA"/>
</dbReference>
<comment type="caution">
    <text evidence="1">The sequence shown here is derived from an EMBL/GenBank/DDBJ whole genome shotgun (WGS) entry which is preliminary data.</text>
</comment>